<accession>A0ABT1D505</accession>
<evidence type="ECO:0000313" key="2">
    <source>
        <dbReference type="Proteomes" id="UP001523392"/>
    </source>
</evidence>
<evidence type="ECO:0000313" key="1">
    <source>
        <dbReference type="EMBL" id="MCO6416070.1"/>
    </source>
</evidence>
<dbReference type="RefSeq" id="WP_252952679.1">
    <property type="nucleotide sequence ID" value="NZ_JAFIRR010000045.1"/>
</dbReference>
<organism evidence="1 2">
    <name type="scientific">Siccirubricoccus soli</name>
    <dbReference type="NCBI Taxonomy" id="2899147"/>
    <lineage>
        <taxon>Bacteria</taxon>
        <taxon>Pseudomonadati</taxon>
        <taxon>Pseudomonadota</taxon>
        <taxon>Alphaproteobacteria</taxon>
        <taxon>Acetobacterales</taxon>
        <taxon>Roseomonadaceae</taxon>
        <taxon>Siccirubricoccus</taxon>
    </lineage>
</organism>
<protein>
    <submittedName>
        <fullName evidence="1">Plasmid replication protein</fullName>
    </submittedName>
</protein>
<dbReference type="Proteomes" id="UP001523392">
    <property type="component" value="Unassembled WGS sequence"/>
</dbReference>
<dbReference type="EMBL" id="JAFIRR010000045">
    <property type="protein sequence ID" value="MCO6416070.1"/>
    <property type="molecule type" value="Genomic_DNA"/>
</dbReference>
<sequence>MAQGRNKQGQIDLFPGEDPVLDPAPVGADATVHDILREKGGRKGAAVYAMATLPEPGRRAPVDLLAGPRGPRIIMAAAETAEALAATGAQEGAAGYVYSGWCLLGLPFRKPKGQAEHAWRIDTHYAAIVVEGGSKAMDDGSLRQVGVPFGAYARLIQVAIGSDCLERGSRDIELGTTAYAVLRRLGLPDGGKVADSVLEQMERLARCRVSFRIGSDTKGFVINDRIIEAFEYDTDSSRRPFIRRLRLSQAYYDSLQRHPVVIDRDAVGRIRNSALALDVYLWLCYRLPALDEDTPISWAALRAQFGHGVTALKHFKAPFAESLELARSVYPAAQFEVVPQGIILRPSPPPKKTRLIGTA</sequence>
<dbReference type="InterPro" id="IPR006881">
    <property type="entry name" value="RepA_C"/>
</dbReference>
<gene>
    <name evidence="1" type="ORF">JYK14_07785</name>
</gene>
<proteinExistence type="predicted"/>
<name>A0ABT1D505_9PROT</name>
<dbReference type="Pfam" id="PF04796">
    <property type="entry name" value="RepA_C"/>
    <property type="match status" value="1"/>
</dbReference>
<comment type="caution">
    <text evidence="1">The sequence shown here is derived from an EMBL/GenBank/DDBJ whole genome shotgun (WGS) entry which is preliminary data.</text>
</comment>
<keyword evidence="2" id="KW-1185">Reference proteome</keyword>
<reference evidence="1 2" key="1">
    <citation type="submission" date="2021-12" db="EMBL/GenBank/DDBJ databases">
        <title>Siccirubricoccus leaddurans sp. nov., a high concentration Zn2+ tolerance bacterium.</title>
        <authorList>
            <person name="Cao Y."/>
        </authorList>
    </citation>
    <scope>NUCLEOTIDE SEQUENCE [LARGE SCALE GENOMIC DNA]</scope>
    <source>
        <strain evidence="1 2">KC 17139</strain>
    </source>
</reference>